<proteinExistence type="predicted"/>
<dbReference type="EMBL" id="CAJOBI010004771">
    <property type="protein sequence ID" value="CAF4012613.1"/>
    <property type="molecule type" value="Genomic_DNA"/>
</dbReference>
<dbReference type="Proteomes" id="UP000676336">
    <property type="component" value="Unassembled WGS sequence"/>
</dbReference>
<reference evidence="1" key="1">
    <citation type="submission" date="2021-02" db="EMBL/GenBank/DDBJ databases">
        <authorList>
            <person name="Nowell W R."/>
        </authorList>
    </citation>
    <scope>NUCLEOTIDE SEQUENCE</scope>
</reference>
<sequence length="97" mass="10606">MSGTDAVGHDIAHIECGEDYGKECDIEELVAICNSNSSCRGFNSNGFLKSCTSGCDANCCYDVTQNVDLYIRKGFLPPDDWQNDVFSGRILFANPEP</sequence>
<accession>A0A8S2NQ03</accession>
<organism evidence="1 2">
    <name type="scientific">Rotaria magnacalcarata</name>
    <dbReference type="NCBI Taxonomy" id="392030"/>
    <lineage>
        <taxon>Eukaryota</taxon>
        <taxon>Metazoa</taxon>
        <taxon>Spiralia</taxon>
        <taxon>Gnathifera</taxon>
        <taxon>Rotifera</taxon>
        <taxon>Eurotatoria</taxon>
        <taxon>Bdelloidea</taxon>
        <taxon>Philodinida</taxon>
        <taxon>Philodinidae</taxon>
        <taxon>Rotaria</taxon>
    </lineage>
</organism>
<gene>
    <name evidence="1" type="ORF">SMN809_LOCUS12557</name>
</gene>
<comment type="caution">
    <text evidence="1">The sequence shown here is derived from an EMBL/GenBank/DDBJ whole genome shotgun (WGS) entry which is preliminary data.</text>
</comment>
<dbReference type="AlphaFoldDB" id="A0A8S2NQ03"/>
<feature type="non-terminal residue" evidence="1">
    <location>
        <position position="97"/>
    </location>
</feature>
<evidence type="ECO:0000313" key="1">
    <source>
        <dbReference type="EMBL" id="CAF4012613.1"/>
    </source>
</evidence>
<protein>
    <submittedName>
        <fullName evidence="1">Uncharacterized protein</fullName>
    </submittedName>
</protein>
<name>A0A8S2NQ03_9BILA</name>
<evidence type="ECO:0000313" key="2">
    <source>
        <dbReference type="Proteomes" id="UP000676336"/>
    </source>
</evidence>